<reference evidence="1" key="1">
    <citation type="submission" date="2020-10" db="EMBL/GenBank/DDBJ databases">
        <authorList>
            <person name="Gilroy R."/>
        </authorList>
    </citation>
    <scope>NUCLEOTIDE SEQUENCE</scope>
    <source>
        <strain evidence="1">ChiW3-316</strain>
    </source>
</reference>
<dbReference type="EMBL" id="DVNC01000050">
    <property type="protein sequence ID" value="HIU53898.1"/>
    <property type="molecule type" value="Genomic_DNA"/>
</dbReference>
<comment type="caution">
    <text evidence="1">The sequence shown here is derived from an EMBL/GenBank/DDBJ whole genome shotgun (WGS) entry which is preliminary data.</text>
</comment>
<dbReference type="Pfam" id="PF11154">
    <property type="entry name" value="DUF2934"/>
    <property type="match status" value="1"/>
</dbReference>
<accession>A0A9D1M5F3</accession>
<dbReference type="Proteomes" id="UP000824107">
    <property type="component" value="Unassembled WGS sequence"/>
</dbReference>
<dbReference type="AlphaFoldDB" id="A0A9D1M5F3"/>
<evidence type="ECO:0000313" key="2">
    <source>
        <dbReference type="Proteomes" id="UP000824107"/>
    </source>
</evidence>
<proteinExistence type="predicted"/>
<name>A0A9D1M5F3_9PROT</name>
<evidence type="ECO:0000313" key="1">
    <source>
        <dbReference type="EMBL" id="HIU53898.1"/>
    </source>
</evidence>
<gene>
    <name evidence="1" type="ORF">IAD20_07445</name>
</gene>
<dbReference type="InterPro" id="IPR021327">
    <property type="entry name" value="DUF2934"/>
</dbReference>
<sequence>MKNSNITLNENAIREAAYFIWKNNGCPANTSLQDWNAAINQLTSLATLNSAAKSISSSSKTSSSKTLASKASALVKKTLVKTASKTTKKKSSK</sequence>
<reference evidence="1" key="2">
    <citation type="journal article" date="2021" name="PeerJ">
        <title>Extensive microbial diversity within the chicken gut microbiome revealed by metagenomics and culture.</title>
        <authorList>
            <person name="Gilroy R."/>
            <person name="Ravi A."/>
            <person name="Getino M."/>
            <person name="Pursley I."/>
            <person name="Horton D.L."/>
            <person name="Alikhan N.F."/>
            <person name="Baker D."/>
            <person name="Gharbi K."/>
            <person name="Hall N."/>
            <person name="Watson M."/>
            <person name="Adriaenssens E.M."/>
            <person name="Foster-Nyarko E."/>
            <person name="Jarju S."/>
            <person name="Secka A."/>
            <person name="Antonio M."/>
            <person name="Oren A."/>
            <person name="Chaudhuri R.R."/>
            <person name="La Ragione R."/>
            <person name="Hildebrand F."/>
            <person name="Pallen M.J."/>
        </authorList>
    </citation>
    <scope>NUCLEOTIDE SEQUENCE</scope>
    <source>
        <strain evidence="1">ChiW3-316</strain>
    </source>
</reference>
<protein>
    <submittedName>
        <fullName evidence="1">DUF2934 domain-containing protein</fullName>
    </submittedName>
</protein>
<organism evidence="1 2">
    <name type="scientific">Candidatus Scatocola faecipullorum</name>
    <dbReference type="NCBI Taxonomy" id="2840917"/>
    <lineage>
        <taxon>Bacteria</taxon>
        <taxon>Pseudomonadati</taxon>
        <taxon>Pseudomonadota</taxon>
        <taxon>Alphaproteobacteria</taxon>
        <taxon>Rhodospirillales</taxon>
        <taxon>Rhodospirillaceae</taxon>
        <taxon>Rhodospirillaceae incertae sedis</taxon>
        <taxon>Candidatus Scatocola</taxon>
    </lineage>
</organism>